<dbReference type="Proteomes" id="UP000708208">
    <property type="component" value="Unassembled WGS sequence"/>
</dbReference>
<evidence type="ECO:0000313" key="2">
    <source>
        <dbReference type="Proteomes" id="UP000708208"/>
    </source>
</evidence>
<sequence>LSGHKRICKAGDTRRSTPSAYPLDIVNAVKNHEKSLPH</sequence>
<proteinExistence type="predicted"/>
<comment type="caution">
    <text evidence="1">The sequence shown here is derived from an EMBL/GenBank/DDBJ whole genome shotgun (WGS) entry which is preliminary data.</text>
</comment>
<organism evidence="1 2">
    <name type="scientific">Allacma fusca</name>
    <dbReference type="NCBI Taxonomy" id="39272"/>
    <lineage>
        <taxon>Eukaryota</taxon>
        <taxon>Metazoa</taxon>
        <taxon>Ecdysozoa</taxon>
        <taxon>Arthropoda</taxon>
        <taxon>Hexapoda</taxon>
        <taxon>Collembola</taxon>
        <taxon>Symphypleona</taxon>
        <taxon>Sminthuridae</taxon>
        <taxon>Allacma</taxon>
    </lineage>
</organism>
<reference evidence="1" key="1">
    <citation type="submission" date="2021-06" db="EMBL/GenBank/DDBJ databases">
        <authorList>
            <person name="Hodson N. C."/>
            <person name="Mongue J. A."/>
            <person name="Jaron S. K."/>
        </authorList>
    </citation>
    <scope>NUCLEOTIDE SEQUENCE</scope>
</reference>
<dbReference type="EMBL" id="CAJVCH010542365">
    <property type="protein sequence ID" value="CAG7827129.1"/>
    <property type="molecule type" value="Genomic_DNA"/>
</dbReference>
<gene>
    <name evidence="1" type="ORF">AFUS01_LOCUS37132</name>
</gene>
<accession>A0A8J2PKT6</accession>
<name>A0A8J2PKT6_9HEXA</name>
<dbReference type="AlphaFoldDB" id="A0A8J2PKT6"/>
<evidence type="ECO:0000313" key="1">
    <source>
        <dbReference type="EMBL" id="CAG7827129.1"/>
    </source>
</evidence>
<keyword evidence="2" id="KW-1185">Reference proteome</keyword>
<protein>
    <submittedName>
        <fullName evidence="1">Uncharacterized protein</fullName>
    </submittedName>
</protein>
<feature type="non-terminal residue" evidence="1">
    <location>
        <position position="1"/>
    </location>
</feature>